<dbReference type="AlphaFoldDB" id="A0AAD8RRZ4"/>
<accession>A0AAD8RRZ4</accession>
<feature type="region of interest" description="Disordered" evidence="1">
    <location>
        <begin position="43"/>
        <end position="71"/>
    </location>
</feature>
<dbReference type="Proteomes" id="UP001231189">
    <property type="component" value="Unassembled WGS sequence"/>
</dbReference>
<evidence type="ECO:0000313" key="2">
    <source>
        <dbReference type="EMBL" id="KAK1630083.1"/>
    </source>
</evidence>
<comment type="caution">
    <text evidence="2">The sequence shown here is derived from an EMBL/GenBank/DDBJ whole genome shotgun (WGS) entry which is preliminary data.</text>
</comment>
<feature type="compositionally biased region" description="Acidic residues" evidence="1">
    <location>
        <begin position="59"/>
        <end position="71"/>
    </location>
</feature>
<protein>
    <submittedName>
        <fullName evidence="2">Uncharacterized protein</fullName>
    </submittedName>
</protein>
<evidence type="ECO:0000256" key="1">
    <source>
        <dbReference type="SAM" id="MobiDB-lite"/>
    </source>
</evidence>
<dbReference type="EMBL" id="JAUUTY010000005">
    <property type="protein sequence ID" value="KAK1630083.1"/>
    <property type="molecule type" value="Genomic_DNA"/>
</dbReference>
<reference evidence="2" key="1">
    <citation type="submission" date="2023-07" db="EMBL/GenBank/DDBJ databases">
        <title>A chromosome-level genome assembly of Lolium multiflorum.</title>
        <authorList>
            <person name="Chen Y."/>
            <person name="Copetti D."/>
            <person name="Kolliker R."/>
            <person name="Studer B."/>
        </authorList>
    </citation>
    <scope>NUCLEOTIDE SEQUENCE</scope>
    <source>
        <strain evidence="2">02402/16</strain>
        <tissue evidence="2">Leaf</tissue>
    </source>
</reference>
<organism evidence="2 3">
    <name type="scientific">Lolium multiflorum</name>
    <name type="common">Italian ryegrass</name>
    <name type="synonym">Lolium perenne subsp. multiflorum</name>
    <dbReference type="NCBI Taxonomy" id="4521"/>
    <lineage>
        <taxon>Eukaryota</taxon>
        <taxon>Viridiplantae</taxon>
        <taxon>Streptophyta</taxon>
        <taxon>Embryophyta</taxon>
        <taxon>Tracheophyta</taxon>
        <taxon>Spermatophyta</taxon>
        <taxon>Magnoliopsida</taxon>
        <taxon>Liliopsida</taxon>
        <taxon>Poales</taxon>
        <taxon>Poaceae</taxon>
        <taxon>BOP clade</taxon>
        <taxon>Pooideae</taxon>
        <taxon>Poodae</taxon>
        <taxon>Poeae</taxon>
        <taxon>Poeae Chloroplast Group 2 (Poeae type)</taxon>
        <taxon>Loliodinae</taxon>
        <taxon>Loliinae</taxon>
        <taxon>Lolium</taxon>
    </lineage>
</organism>
<evidence type="ECO:0000313" key="3">
    <source>
        <dbReference type="Proteomes" id="UP001231189"/>
    </source>
</evidence>
<proteinExistence type="predicted"/>
<sequence>MLAKDRKTLRRQRAKKDSTIARLRAKIASLEETVQAHETQLRELEEEGEDIQGGAAYLSDDDEFEEDENTDVEDYEFMETGEDDYIPMAPPTRNTNQDAMMQMLQMMMAAREGERAERQANIAVLQQIAQNNQGHGNHDHLGSKLKNFQNTNPPMFRKTEEPLDADDWLQTMENNLEVAGVEAAEKVMFATHYLSGPTRAWWTIHLKILAES</sequence>
<gene>
    <name evidence="2" type="ORF">QYE76_004398</name>
</gene>
<name>A0AAD8RRZ4_LOLMU</name>
<keyword evidence="3" id="KW-1185">Reference proteome</keyword>